<feature type="region of interest" description="Disordered" evidence="1">
    <location>
        <begin position="563"/>
        <end position="584"/>
    </location>
</feature>
<evidence type="ECO:0000259" key="4">
    <source>
        <dbReference type="Pfam" id="PF13709"/>
    </source>
</evidence>
<comment type="caution">
    <text evidence="5">The sequence shown here is derived from an EMBL/GenBank/DDBJ whole genome shotgun (WGS) entry which is preliminary data.</text>
</comment>
<reference evidence="5 6" key="1">
    <citation type="submission" date="2018-08" db="EMBL/GenBank/DDBJ databases">
        <title>Genomic Encyclopedia of Archaeal and Bacterial Type Strains, Phase II (KMG-II): from individual species to whole genera.</title>
        <authorList>
            <person name="Goeker M."/>
        </authorList>
    </citation>
    <scope>NUCLEOTIDE SEQUENCE [LARGE SCALE GENOMIC DNA]</scope>
    <source>
        <strain evidence="5 6">DSM 5002</strain>
    </source>
</reference>
<accession>A0A397PMU3</accession>
<keyword evidence="2" id="KW-0812">Transmembrane</keyword>
<feature type="transmembrane region" description="Helical" evidence="2">
    <location>
        <begin position="12"/>
        <end position="29"/>
    </location>
</feature>
<dbReference type="InterPro" id="IPR025297">
    <property type="entry name" value="DUF4159"/>
</dbReference>
<sequence>MGLGALTFLNPWLLLGLAAIPLIWWLLRFTPPMPKRIMFPATRLLAGLQSRERTPARSPWWLTALRILLVTLAVLALSGPVLNPPGAQTAGGAPLLLVVDNGWSAASRWDARKSAMDNALDAAQRNGQTVVLAPTAGLSQSWSAAPATPADVRERAASLEPVPYAPDHALLASRLADTLPPDQVFDVLWLSDGVAHPGTDALVARLREAADGDVTVVSDPGGQTPLGMYGYTGEDRSLRARILRPGGEALSGQIHALSARGDRLAEATYSFEAGAISTEATFELPLELRNDVAQLRIPGENSAGAVHLIDDRARWRRVGIITGEARGQAQPLLSQSYYIEKALNPYAEVISVSERNIAAAVDDVLSRSPSVLILSDVGQLIGQSAQQITNWVEDGGMLIRFAGPRLERASDQLMPVPLRRGGRVLGGALSWSQPQKLAPYPPESPFAGMAVPEDVTVKRQVLADPSGLGEAEVWVRLEDGTPLVTARERGDGRLVMFHVTANSDWSNLPLSGAFVEMLRRTVAMADTAGPAGDSEAGSETGTREAGYLMPRRIVDGFGVLGPPPPTASPLPATEAASAVPGPERPPGLYGPTGGAYALNVIREGAEIKPLEPISGAQMTVYQTGETVDLAPWLFMAAVAVFIVESLAILLMNLRTSGRLAGRSAAVLMAAALPFALMGDARAQGDERRDEALALKGALETRLAYVITGNEEIDRVSRAGLQGLSEVLTARTAVEPAEPVGLDVARDELVFFPLIYWPVLREPRPLEDETLARVDAYMKQGGMILFDTRDQNRRTFDEMGLGGAPGETGLAALIGRLDLPRLEQVPQDHVLTKSFYLLDNFPGRWDGGPLWVEARSGSAEPGQAVRADGVSSIIITANDFAGAWARDDSGRPLFPVVPGGEMQREMAYRTGVNIVMYALTGNYKADQVHLPALLERLGQ</sequence>
<gene>
    <name evidence="5" type="ORF">BXY53_2513</name>
</gene>
<dbReference type="Gene3D" id="3.40.50.12140">
    <property type="entry name" value="Domain of unknown function DUF4159"/>
    <property type="match status" value="1"/>
</dbReference>
<feature type="compositionally biased region" description="Low complexity" evidence="1">
    <location>
        <begin position="569"/>
        <end position="578"/>
    </location>
</feature>
<dbReference type="EMBL" id="QXDF01000003">
    <property type="protein sequence ID" value="RIA47434.1"/>
    <property type="molecule type" value="Genomic_DNA"/>
</dbReference>
<evidence type="ECO:0000259" key="3">
    <source>
        <dbReference type="Pfam" id="PF07584"/>
    </source>
</evidence>
<proteinExistence type="predicted"/>
<dbReference type="Pfam" id="PF07584">
    <property type="entry name" value="BatA"/>
    <property type="match status" value="1"/>
</dbReference>
<evidence type="ECO:0000313" key="6">
    <source>
        <dbReference type="Proteomes" id="UP000266273"/>
    </source>
</evidence>
<dbReference type="RefSeq" id="WP_119062303.1">
    <property type="nucleotide sequence ID" value="NZ_QXDF01000003.1"/>
</dbReference>
<dbReference type="NCBIfam" id="TIGR02226">
    <property type="entry name" value="two_anch"/>
    <property type="match status" value="1"/>
</dbReference>
<dbReference type="InterPro" id="IPR024163">
    <property type="entry name" value="Aerotolerance_reg_N"/>
</dbReference>
<feature type="transmembrane region" description="Helical" evidence="2">
    <location>
        <begin position="60"/>
        <end position="82"/>
    </location>
</feature>
<evidence type="ECO:0000256" key="1">
    <source>
        <dbReference type="SAM" id="MobiDB-lite"/>
    </source>
</evidence>
<feature type="domain" description="Aerotolerance regulator N-terminal" evidence="3">
    <location>
        <begin position="6"/>
        <end position="80"/>
    </location>
</feature>
<protein>
    <submittedName>
        <fullName evidence="5">Putative membrane protein (TIGR02226 family)</fullName>
    </submittedName>
</protein>
<keyword evidence="2" id="KW-0472">Membrane</keyword>
<feature type="transmembrane region" description="Helical" evidence="2">
    <location>
        <begin position="629"/>
        <end position="652"/>
    </location>
</feature>
<dbReference type="InterPro" id="IPR029062">
    <property type="entry name" value="Class_I_gatase-like"/>
</dbReference>
<keyword evidence="6" id="KW-1185">Reference proteome</keyword>
<dbReference type="AlphaFoldDB" id="A0A397PMU3"/>
<dbReference type="OrthoDB" id="9773014at2"/>
<feature type="domain" description="DUF4159" evidence="4">
    <location>
        <begin position="701"/>
        <end position="918"/>
    </location>
</feature>
<keyword evidence="2" id="KW-1133">Transmembrane helix</keyword>
<organism evidence="5 6">
    <name type="scientific">Dichotomicrobium thermohalophilum</name>
    <dbReference type="NCBI Taxonomy" id="933063"/>
    <lineage>
        <taxon>Bacteria</taxon>
        <taxon>Pseudomonadati</taxon>
        <taxon>Pseudomonadota</taxon>
        <taxon>Alphaproteobacteria</taxon>
        <taxon>Hyphomicrobiales</taxon>
        <taxon>Hyphomicrobiaceae</taxon>
        <taxon>Dichotomicrobium</taxon>
    </lineage>
</organism>
<dbReference type="PANTHER" id="PTHR37464:SF1">
    <property type="entry name" value="BLL2463 PROTEIN"/>
    <property type="match status" value="1"/>
</dbReference>
<dbReference type="InterPro" id="IPR011933">
    <property type="entry name" value="Double_TM_dom"/>
</dbReference>
<name>A0A397PMU3_9HYPH</name>
<dbReference type="Proteomes" id="UP000266273">
    <property type="component" value="Unassembled WGS sequence"/>
</dbReference>
<dbReference type="SUPFAM" id="SSF52317">
    <property type="entry name" value="Class I glutamine amidotransferase-like"/>
    <property type="match status" value="1"/>
</dbReference>
<feature type="transmembrane region" description="Helical" evidence="2">
    <location>
        <begin position="659"/>
        <end position="678"/>
    </location>
</feature>
<dbReference type="CDD" id="cd03143">
    <property type="entry name" value="A4_beta-galactosidase_middle_domain"/>
    <property type="match status" value="1"/>
</dbReference>
<dbReference type="Pfam" id="PF13709">
    <property type="entry name" value="DUF4159"/>
    <property type="match status" value="1"/>
</dbReference>
<dbReference type="PANTHER" id="PTHR37464">
    <property type="entry name" value="BLL2463 PROTEIN"/>
    <property type="match status" value="1"/>
</dbReference>
<evidence type="ECO:0000313" key="5">
    <source>
        <dbReference type="EMBL" id="RIA47434.1"/>
    </source>
</evidence>
<dbReference type="Gene3D" id="3.40.50.880">
    <property type="match status" value="1"/>
</dbReference>
<evidence type="ECO:0000256" key="2">
    <source>
        <dbReference type="SAM" id="Phobius"/>
    </source>
</evidence>